<keyword evidence="1" id="KW-0805">Transcription regulation</keyword>
<dbReference type="PROSITE" id="PS00622">
    <property type="entry name" value="HTH_LUXR_1"/>
    <property type="match status" value="1"/>
</dbReference>
<dbReference type="InterPro" id="IPR000792">
    <property type="entry name" value="Tscrpt_reg_LuxR_C"/>
</dbReference>
<dbReference type="Pfam" id="PF00196">
    <property type="entry name" value="GerE"/>
    <property type="match status" value="1"/>
</dbReference>
<evidence type="ECO:0000313" key="5">
    <source>
        <dbReference type="EMBL" id="RMB85098.1"/>
    </source>
</evidence>
<dbReference type="SUPFAM" id="SSF46894">
    <property type="entry name" value="C-terminal effector domain of the bipartite response regulators"/>
    <property type="match status" value="1"/>
</dbReference>
<dbReference type="CDD" id="cd06170">
    <property type="entry name" value="LuxR_C_like"/>
    <property type="match status" value="1"/>
</dbReference>
<keyword evidence="2" id="KW-0238">DNA-binding</keyword>
<dbReference type="InterPro" id="IPR016032">
    <property type="entry name" value="Sig_transdc_resp-reg_C-effctor"/>
</dbReference>
<keyword evidence="3" id="KW-0804">Transcription</keyword>
<dbReference type="Proteomes" id="UP000270471">
    <property type="component" value="Unassembled WGS sequence"/>
</dbReference>
<accession>A0A3M0I9V4</accession>
<dbReference type="PANTHER" id="PTHR44688:SF16">
    <property type="entry name" value="DNA-BINDING TRANSCRIPTIONAL ACTIVATOR DEVR_DOSR"/>
    <property type="match status" value="1"/>
</dbReference>
<evidence type="ECO:0000256" key="2">
    <source>
        <dbReference type="ARBA" id="ARBA00023125"/>
    </source>
</evidence>
<gene>
    <name evidence="5" type="ORF">CTZ28_15930</name>
</gene>
<dbReference type="GO" id="GO:0006355">
    <property type="term" value="P:regulation of DNA-templated transcription"/>
    <property type="evidence" value="ECO:0007669"/>
    <property type="project" value="InterPro"/>
</dbReference>
<evidence type="ECO:0000313" key="6">
    <source>
        <dbReference type="Proteomes" id="UP000270471"/>
    </source>
</evidence>
<dbReference type="PANTHER" id="PTHR44688">
    <property type="entry name" value="DNA-BINDING TRANSCRIPTIONAL ACTIVATOR DEVR_DOSR"/>
    <property type="match status" value="1"/>
</dbReference>
<dbReference type="GO" id="GO:0003677">
    <property type="term" value="F:DNA binding"/>
    <property type="evidence" value="ECO:0007669"/>
    <property type="project" value="UniProtKB-KW"/>
</dbReference>
<evidence type="ECO:0000259" key="4">
    <source>
        <dbReference type="PROSITE" id="PS50043"/>
    </source>
</evidence>
<name>A0A3M0I9V4_9ACTN</name>
<feature type="domain" description="HTH luxR-type" evidence="4">
    <location>
        <begin position="148"/>
        <end position="213"/>
    </location>
</feature>
<sequence length="215" mass="23561">MLQTNGDRITVALRAQDPVSQAGVSSQLRARPEVEVINWDERNGTDTPQVVVVVLDVLDDVALRVLRQIQRTSTARGVLVTTHIDEQQLVNAAECGFVGVVRRAEATPERLVKVIGSVARGEGRVPPDLLGSLLQQVGRLQGQVLTPHGLHLTGFTARELEVLRLVAEGYDTADIAVKLSYSERTIKNVLHSVMTRLNLRNRSHAVAYALRQGLI</sequence>
<dbReference type="SMART" id="SM00421">
    <property type="entry name" value="HTH_LUXR"/>
    <property type="match status" value="1"/>
</dbReference>
<comment type="caution">
    <text evidence="5">The sequence shown here is derived from an EMBL/GenBank/DDBJ whole genome shotgun (WGS) entry which is preliminary data.</text>
</comment>
<organism evidence="5 6">
    <name type="scientific">Streptomyces shenzhenensis</name>
    <dbReference type="NCBI Taxonomy" id="943815"/>
    <lineage>
        <taxon>Bacteria</taxon>
        <taxon>Bacillati</taxon>
        <taxon>Actinomycetota</taxon>
        <taxon>Actinomycetes</taxon>
        <taxon>Kitasatosporales</taxon>
        <taxon>Streptomycetaceae</taxon>
        <taxon>Streptomyces</taxon>
    </lineage>
</organism>
<keyword evidence="6" id="KW-1185">Reference proteome</keyword>
<dbReference type="PRINTS" id="PR00038">
    <property type="entry name" value="HTHLUXR"/>
</dbReference>
<dbReference type="AlphaFoldDB" id="A0A3M0I9V4"/>
<dbReference type="RefSeq" id="WP_121890074.1">
    <property type="nucleotide sequence ID" value="NZ_PENI01000008.1"/>
</dbReference>
<dbReference type="EMBL" id="PENI01000008">
    <property type="protein sequence ID" value="RMB85098.1"/>
    <property type="molecule type" value="Genomic_DNA"/>
</dbReference>
<dbReference type="Gene3D" id="3.40.50.2300">
    <property type="match status" value="1"/>
</dbReference>
<reference evidence="5 6" key="1">
    <citation type="submission" date="2017-11" db="EMBL/GenBank/DDBJ databases">
        <title>Draft genome of actinobacteria isolated from guarana (Paullinia cupana (Mart.) Ducke.</title>
        <authorList>
            <person name="Siqueira K.A."/>
            <person name="Liotti R.G."/>
            <person name="Mendes T.A.O."/>
            <person name="Soares M.A."/>
        </authorList>
    </citation>
    <scope>NUCLEOTIDE SEQUENCE [LARGE SCALE GENOMIC DNA]</scope>
    <source>
        <strain evidence="5 6">193</strain>
    </source>
</reference>
<evidence type="ECO:0000256" key="3">
    <source>
        <dbReference type="ARBA" id="ARBA00023163"/>
    </source>
</evidence>
<dbReference type="PROSITE" id="PS50043">
    <property type="entry name" value="HTH_LUXR_2"/>
    <property type="match status" value="1"/>
</dbReference>
<protein>
    <submittedName>
        <fullName evidence="5">Helix-turn-helix transcriptional regulator</fullName>
    </submittedName>
</protein>
<proteinExistence type="predicted"/>
<evidence type="ECO:0000256" key="1">
    <source>
        <dbReference type="ARBA" id="ARBA00023015"/>
    </source>
</evidence>
<dbReference type="OrthoDB" id="4309410at2"/>